<evidence type="ECO:0008006" key="3">
    <source>
        <dbReference type="Google" id="ProtNLM"/>
    </source>
</evidence>
<sequence length="146" mass="15648">MLRKVAASVAVLTLAATVITGCSSGKLDTEETCSFINDQVAEQNLLQKAEDLSEQLIAGDTKDYAKIIDEFNAILIDAESKTKDKKLVDALSAASVQNREVSKLMVQGNGENSAEINEQLAALDTDEASEANAYLDEACPNMDSFN</sequence>
<dbReference type="Proteomes" id="UP000235739">
    <property type="component" value="Unassembled WGS sequence"/>
</dbReference>
<dbReference type="PROSITE" id="PS51257">
    <property type="entry name" value="PROKAR_LIPOPROTEIN"/>
    <property type="match status" value="1"/>
</dbReference>
<accession>A0A2N7S2L8</accession>
<name>A0A2N7S2L8_9MICC</name>
<dbReference type="AlphaFoldDB" id="A0A2N7S2L8"/>
<protein>
    <recommendedName>
        <fullName evidence="3">Lipoprotein</fullName>
    </recommendedName>
</protein>
<proteinExistence type="predicted"/>
<organism evidence="1 2">
    <name type="scientific">Glutamicibacter arilaitensis</name>
    <dbReference type="NCBI Taxonomy" id="256701"/>
    <lineage>
        <taxon>Bacteria</taxon>
        <taxon>Bacillati</taxon>
        <taxon>Actinomycetota</taxon>
        <taxon>Actinomycetes</taxon>
        <taxon>Micrococcales</taxon>
        <taxon>Micrococcaceae</taxon>
        <taxon>Glutamicibacter</taxon>
    </lineage>
</organism>
<evidence type="ECO:0000313" key="1">
    <source>
        <dbReference type="EMBL" id="PMQ20370.1"/>
    </source>
</evidence>
<dbReference type="GeneID" id="303185910"/>
<gene>
    <name evidence="1" type="ORF">CIK84_01740</name>
</gene>
<comment type="caution">
    <text evidence="1">The sequence shown here is derived from an EMBL/GenBank/DDBJ whole genome shotgun (WGS) entry which is preliminary data.</text>
</comment>
<evidence type="ECO:0000313" key="2">
    <source>
        <dbReference type="Proteomes" id="UP000235739"/>
    </source>
</evidence>
<dbReference type="RefSeq" id="WP_013349655.1">
    <property type="nucleotide sequence ID" value="NZ_JABUYH010000038.1"/>
</dbReference>
<reference evidence="1 2" key="1">
    <citation type="journal article" date="2017" name="Elife">
        <title>Extensive horizontal gene transfer in cheese-associated bacteria.</title>
        <authorList>
            <person name="Bonham K.S."/>
            <person name="Wolfe B.E."/>
            <person name="Dutton R.J."/>
        </authorList>
    </citation>
    <scope>NUCLEOTIDE SEQUENCE [LARGE SCALE GENOMIC DNA]</scope>
    <source>
        <strain evidence="1 2">JB182</strain>
    </source>
</reference>
<dbReference type="EMBL" id="PNQX01000001">
    <property type="protein sequence ID" value="PMQ20370.1"/>
    <property type="molecule type" value="Genomic_DNA"/>
</dbReference>